<dbReference type="SUPFAM" id="SSF53738">
    <property type="entry name" value="Phosphoglucomutase, first 3 domains"/>
    <property type="match status" value="2"/>
</dbReference>
<dbReference type="Gene3D" id="3.40.120.10">
    <property type="entry name" value="Alpha-D-Glucose-1,6-Bisphosphate, subunit A, domain 3"/>
    <property type="match status" value="3"/>
</dbReference>
<evidence type="ECO:0000256" key="5">
    <source>
        <dbReference type="ARBA" id="ARBA00022679"/>
    </source>
</evidence>
<evidence type="ECO:0000259" key="8">
    <source>
        <dbReference type="Pfam" id="PF02878"/>
    </source>
</evidence>
<accession>U4R582</accession>
<dbReference type="Gene3D" id="3.90.550.10">
    <property type="entry name" value="Spore Coat Polysaccharide Biosynthesis Protein SpsA, Chain A"/>
    <property type="match status" value="1"/>
</dbReference>
<sequence length="818" mass="90926">MKAVIMAGGEGSRLRPLTCNRPKPMVPIANKPVMEHIIELLKKYGIRDIAVTLQYMPEKIKDYFGDGREYGVNLKYFTEDVPLGTAGSVKNAEEFLDETFIVISGDALTDINLQEALEFHKKNRSIATLVLKKVECPIEYGVVVTAADGKIRRFLEKPSWGEVFSDTVNTGIYVLSPEVLKYFEKGVVFDFSKDLFPILLRKEEPMYGFVTQDYWCDIGDLDAYVGVHTDILDKKVNISINAREIRQGVWASEGAVISKEAIIKPPVLIGKNSVVKDGSVLGCYTVIGNECHIGEGSTTKRSILWNSCILKNNVELRGSVLCSSVKCREKTAAFEGTVVGENCILGENALIKPGIKIWPEKHIDMGTEVCTNIVWGSRYSKNLFGSRGISGEINVDITPEFASRMAAAYGAVCKKGSGLAISCEEVDALKMIKNACVSGMLSAGAEAYDLGTSLLPVTRSAIRYYNLSGGIHISEGNKKGKIIIDILDNKGRNISRNEERKIENCYIREDFARCEADEIKAVINVPDHKVFYIRSILNHTLSENHDLKIALIAPSGDLKNIVSAVLNELNCRYEFVNTKEAHDKRKSLFSDLKTLSQVVRHGGFDVGVYFANSYDKIFLIDTKGRIIADDLYMALISYIHLKSKAGNKVIVPLNASTVIEKMAGENKERVIRTKTSPKDLMNRILDDEFDESMLDFFAMNFDPIEAFIRIIDYMALSDTNLAKIVDSIPDFHIIKKEVKCSWSAKGKVIRAIIEENSNSVETIEGVKVVGDKGWVLVLPDAEKPVCKVIGEGYTQEFANELTDIFVDKVKSISQNKIT</sequence>
<dbReference type="STRING" id="1330534.L323_04645"/>
<keyword evidence="6" id="KW-0648">Protein biosynthesis</keyword>
<dbReference type="InterPro" id="IPR050486">
    <property type="entry name" value="Mannose-1P_guanyltransferase"/>
</dbReference>
<comment type="similarity">
    <text evidence="2">Belongs to the phosphohexose mutase family.</text>
</comment>
<dbReference type="SUPFAM" id="SSF53448">
    <property type="entry name" value="Nucleotide-diphospho-sugar transferases"/>
    <property type="match status" value="1"/>
</dbReference>
<dbReference type="Gene3D" id="2.160.10.10">
    <property type="entry name" value="Hexapeptide repeat proteins"/>
    <property type="match status" value="1"/>
</dbReference>
<dbReference type="Pfam" id="PF02878">
    <property type="entry name" value="PGM_PMM_I"/>
    <property type="match status" value="1"/>
</dbReference>
<evidence type="ECO:0000256" key="4">
    <source>
        <dbReference type="ARBA" id="ARBA00022540"/>
    </source>
</evidence>
<name>U4R582_9FIRM</name>
<dbReference type="InterPro" id="IPR005835">
    <property type="entry name" value="NTP_transferase_dom"/>
</dbReference>
<dbReference type="InterPro" id="IPR029044">
    <property type="entry name" value="Nucleotide-diphossugar_trans"/>
</dbReference>
<dbReference type="GO" id="GO:0016740">
    <property type="term" value="F:transferase activity"/>
    <property type="evidence" value="ECO:0007669"/>
    <property type="project" value="UniProtKB-KW"/>
</dbReference>
<evidence type="ECO:0000256" key="6">
    <source>
        <dbReference type="ARBA" id="ARBA00022917"/>
    </source>
</evidence>
<evidence type="ECO:0000259" key="9">
    <source>
        <dbReference type="Pfam" id="PF25084"/>
    </source>
</evidence>
<dbReference type="CDD" id="cd05805">
    <property type="entry name" value="MPG1_transferase"/>
    <property type="match status" value="1"/>
</dbReference>
<protein>
    <submittedName>
        <fullName evidence="10">Nucleotidyltransferase</fullName>
    </submittedName>
</protein>
<comment type="subcellular location">
    <subcellularLocation>
        <location evidence="1">Cytoplasm</location>
        <location evidence="1">Cytosol</location>
    </subcellularLocation>
</comment>
<dbReference type="PANTHER" id="PTHR22572">
    <property type="entry name" value="SUGAR-1-PHOSPHATE GUANYL TRANSFERASE"/>
    <property type="match status" value="1"/>
</dbReference>
<keyword evidence="3" id="KW-0963">Cytoplasm</keyword>
<dbReference type="Pfam" id="PF25084">
    <property type="entry name" value="LbH_EIF2B"/>
    <property type="match status" value="1"/>
</dbReference>
<gene>
    <name evidence="10" type="ORF">L323_04645</name>
</gene>
<comment type="caution">
    <text evidence="10">The sequence shown here is derived from an EMBL/GenBank/DDBJ whole genome shotgun (WGS) entry which is preliminary data.</text>
</comment>
<dbReference type="RefSeq" id="WP_020814531.1">
    <property type="nucleotide sequence ID" value="NZ_ATAY01000020.1"/>
</dbReference>
<dbReference type="FunFam" id="3.90.550.10:FF:000013">
    <property type="entry name" value="mannose-1-phosphate guanyltransferase beta"/>
    <property type="match status" value="1"/>
</dbReference>
<dbReference type="AlphaFoldDB" id="U4R582"/>
<evidence type="ECO:0000256" key="3">
    <source>
        <dbReference type="ARBA" id="ARBA00022490"/>
    </source>
</evidence>
<dbReference type="PATRIC" id="fig|1330534.3.peg.931"/>
<keyword evidence="5 10" id="KW-0808">Transferase</keyword>
<evidence type="ECO:0000313" key="11">
    <source>
        <dbReference type="Proteomes" id="UP000016860"/>
    </source>
</evidence>
<dbReference type="GO" id="GO:0005975">
    <property type="term" value="P:carbohydrate metabolic process"/>
    <property type="evidence" value="ECO:0007669"/>
    <property type="project" value="InterPro"/>
</dbReference>
<dbReference type="GO" id="GO:0016868">
    <property type="term" value="F:intramolecular phosphotransferase activity"/>
    <property type="evidence" value="ECO:0007669"/>
    <property type="project" value="InterPro"/>
</dbReference>
<feature type="domain" description="EIF2B subunit epsilon/gamma LbH" evidence="9">
    <location>
        <begin position="246"/>
        <end position="349"/>
    </location>
</feature>
<dbReference type="Pfam" id="PF00483">
    <property type="entry name" value="NTP_transferase"/>
    <property type="match status" value="1"/>
</dbReference>
<evidence type="ECO:0000256" key="2">
    <source>
        <dbReference type="ARBA" id="ARBA00010231"/>
    </source>
</evidence>
<dbReference type="SUPFAM" id="SSF55957">
    <property type="entry name" value="Phosphoglucomutase, C-terminal domain"/>
    <property type="match status" value="1"/>
</dbReference>
<evidence type="ECO:0000256" key="1">
    <source>
        <dbReference type="ARBA" id="ARBA00004514"/>
    </source>
</evidence>
<dbReference type="CDD" id="cd04181">
    <property type="entry name" value="NTP_transferase"/>
    <property type="match status" value="1"/>
</dbReference>
<dbReference type="InterPro" id="IPR011004">
    <property type="entry name" value="Trimer_LpxA-like_sf"/>
</dbReference>
<dbReference type="InterPro" id="IPR056764">
    <property type="entry name" value="LbH_EIF2B3/5"/>
</dbReference>
<reference evidence="10 11" key="1">
    <citation type="journal article" date="2013" name="Genome Announc.">
        <title>Draft Genome Sequence of the Cellulolytic Bacterium Clostridium papyrosolvens C7 (ATCC 700395).</title>
        <authorList>
            <person name="Zepeda V."/>
            <person name="Dassa B."/>
            <person name="Borovok I."/>
            <person name="Lamed R."/>
            <person name="Bayer E.A."/>
            <person name="Cate J.H."/>
        </authorList>
    </citation>
    <scope>NUCLEOTIDE SEQUENCE [LARGE SCALE GENOMIC DNA]</scope>
    <source>
        <strain evidence="10 11">C7</strain>
    </source>
</reference>
<feature type="domain" description="Alpha-D-phosphohexomutase alpha/beta/alpha" evidence="8">
    <location>
        <begin position="382"/>
        <end position="512"/>
    </location>
</feature>
<dbReference type="InterPro" id="IPR036900">
    <property type="entry name" value="A-D-PHexomutase_C_sf"/>
</dbReference>
<organism evidence="10 11">
    <name type="scientific">Ruminiclostridium papyrosolvens C7</name>
    <dbReference type="NCBI Taxonomy" id="1330534"/>
    <lineage>
        <taxon>Bacteria</taxon>
        <taxon>Bacillati</taxon>
        <taxon>Bacillota</taxon>
        <taxon>Clostridia</taxon>
        <taxon>Eubacteriales</taxon>
        <taxon>Oscillospiraceae</taxon>
        <taxon>Ruminiclostridium</taxon>
    </lineage>
</organism>
<evidence type="ECO:0000259" key="7">
    <source>
        <dbReference type="Pfam" id="PF00483"/>
    </source>
</evidence>
<proteinExistence type="inferred from homology"/>
<dbReference type="InterPro" id="IPR005844">
    <property type="entry name" value="A-D-PHexomutase_a/b/a-I"/>
</dbReference>
<dbReference type="SUPFAM" id="SSF51161">
    <property type="entry name" value="Trimeric LpxA-like enzymes"/>
    <property type="match status" value="1"/>
</dbReference>
<feature type="domain" description="Nucleotidyl transferase" evidence="7">
    <location>
        <begin position="2"/>
        <end position="233"/>
    </location>
</feature>
<evidence type="ECO:0000313" key="10">
    <source>
        <dbReference type="EMBL" id="EPR13185.1"/>
    </source>
</evidence>
<dbReference type="EMBL" id="ATAY01000020">
    <property type="protein sequence ID" value="EPR13185.1"/>
    <property type="molecule type" value="Genomic_DNA"/>
</dbReference>
<dbReference type="InterPro" id="IPR016055">
    <property type="entry name" value="A-D-PHexomutase_a/b/a-I/II/III"/>
</dbReference>
<dbReference type="Gene3D" id="3.30.310.50">
    <property type="entry name" value="Alpha-D-phosphohexomutase, C-terminal domain"/>
    <property type="match status" value="1"/>
</dbReference>
<dbReference type="OrthoDB" id="9803871at2"/>
<keyword evidence="4" id="KW-0396">Initiation factor</keyword>
<dbReference type="Proteomes" id="UP000016860">
    <property type="component" value="Unassembled WGS sequence"/>
</dbReference>